<dbReference type="PANTHER" id="PTHR32305">
    <property type="match status" value="1"/>
</dbReference>
<proteinExistence type="predicted"/>
<dbReference type="InterPro" id="IPR011047">
    <property type="entry name" value="Quinoprotein_ADH-like_sf"/>
</dbReference>
<dbReference type="PANTHER" id="PTHR32305:SF15">
    <property type="entry name" value="PROTEIN RHSA-RELATED"/>
    <property type="match status" value="1"/>
</dbReference>
<dbReference type="InterPro" id="IPR050708">
    <property type="entry name" value="T6SS_VgrG/RHS"/>
</dbReference>
<organism evidence="1 2">
    <name type="scientific">Prosthecobacter debontii</name>
    <dbReference type="NCBI Taxonomy" id="48467"/>
    <lineage>
        <taxon>Bacteria</taxon>
        <taxon>Pseudomonadati</taxon>
        <taxon>Verrucomicrobiota</taxon>
        <taxon>Verrucomicrobiia</taxon>
        <taxon>Verrucomicrobiales</taxon>
        <taxon>Verrucomicrobiaceae</taxon>
        <taxon>Prosthecobacter</taxon>
    </lineage>
</organism>
<name>A0A1T4WJ13_9BACT</name>
<gene>
    <name evidence="1" type="ORF">SAMN02745166_00327</name>
</gene>
<dbReference type="SUPFAM" id="SSF50998">
    <property type="entry name" value="Quinoprotein alcohol dehydrogenase-like"/>
    <property type="match status" value="1"/>
</dbReference>
<dbReference type="InterPro" id="IPR022385">
    <property type="entry name" value="Rhs_assc_core"/>
</dbReference>
<dbReference type="RefSeq" id="WP_139372996.1">
    <property type="nucleotide sequence ID" value="NZ_FUYE01000001.1"/>
</dbReference>
<dbReference type="NCBIfam" id="TIGR03696">
    <property type="entry name" value="Rhs_assc_core"/>
    <property type="match status" value="1"/>
</dbReference>
<sequence>MFHQSNVGHKPRAQFRSCHKTIQATPACACGALGPDTFGRSGQWPSQTRWTRWQQNKLDAWGRILETRVYHSIPVSGPGVQGTNFDAQTFQYDVMGRLRRSVSPGGTINRSVLDARSLLIATWIGTDDAGATDNDPSGGGTPGNNMKPVWLGVYDGGSAGGDGNLTQITEPVNDTSGDDRITVNAYDYRNLIISVTVNDGSTAFITTSTYDNLSRPTSQSRFHTSVATANRTHESTTAYDAQGQVYEEKRFYVHANGTLGDPLITGVWYDPNGNPIKQTQPGAKVVTKTVFDSLDRPITVYQVVEDASTTEANTNDVSLDMVIEEQQTTYNAAGQTVSAFIRARFDDATGTGPLNGPNGAEPKSRDSFVTQYLDPIGRLRFRANYGTKGGSVFIRPALHPEPSETVLVEEQRYAVDGDLLAVIAADGTVTVMRRDAAGRQTETVENSPLPSVEARGGATANSRISQYQYAPDGGMARLIVYNEATGDQVTTWDYGTTLATSGVARSDLQVSKTLPGGQVERMTYNRQGEVSAYTDANGNVHSYRRDKMGRPTDDGITTLAAGVDGQVRRISTSYDNRGRVEYLTSGSEPAPEAGSVINQVRLTYNGLDCLVGDAQSHSGVVDGSTPKVEYQCTGGEANILRRTGLVYPNGRTLAYEYGTEGSIDDALNRVQSVHDDLTVLAEYQFVGSSMPVITTLHAAGIQRRWKKLAGAPDGDAGDPYTGYDRFGRLEQTLWRQTGGAENTLVQVQWGYNRGSSKTWRKDLLAPAATSQDQAYSYDGLQQIKQRQQGLLNINRTAIGGIPAQQENFVYDPSGNWQLYQHQAGGVMDINEGRINNRNNQITQVYPDSAETRHPGYDANGNMTEPPTGEALEGPGRKMVWDAWNRLRKVQDEGEPLAEYEYDGKFRRTLSSDAGGTRHYYYNDQWRSVEERLDSREEPERQYVWQPGNRWELILRDRSPTNNGVLSERLYALKDDLDIVALSDDDGTVVERFSYSAYGQVTFLDAAFEPQSGSAHDWNLLFHVEFADPITGWMNYGFRYYSVELGRWLSRDPMREASGLNLYSFLDNTPVSLIDQYGLSGLNADGTRQYEGFGDFVVSSIASVGQDTWIAASESSIMTGLTNGFAGFSNDWLLGIPNAVVGLAGGDLMYGVDKNSASYNNGGMVSTGLGLVTGAKSLLNIVKNGAKGSLKRFIGKHAAFPRGNVFKEFSHFIPDEVVQNLAKKVGGKIGNAIRALGDSRFNGNIVSGIKHAMHDPQRFRLMKKAFVDFEQLTGVKKWADRFPKALSGLLASAHTAAQGVAKFFSKCP</sequence>
<dbReference type="STRING" id="48467.SAMN02745166_00327"/>
<dbReference type="Gene3D" id="2.180.10.10">
    <property type="entry name" value="RHS repeat-associated core"/>
    <property type="match status" value="2"/>
</dbReference>
<dbReference type="OrthoDB" id="180640at2"/>
<evidence type="ECO:0000313" key="1">
    <source>
        <dbReference type="EMBL" id="SKA77159.1"/>
    </source>
</evidence>
<dbReference type="Proteomes" id="UP000190774">
    <property type="component" value="Unassembled WGS sequence"/>
</dbReference>
<dbReference type="EMBL" id="FUYE01000001">
    <property type="protein sequence ID" value="SKA77159.1"/>
    <property type="molecule type" value="Genomic_DNA"/>
</dbReference>
<evidence type="ECO:0000313" key="2">
    <source>
        <dbReference type="Proteomes" id="UP000190774"/>
    </source>
</evidence>
<reference evidence="2" key="1">
    <citation type="submission" date="2017-02" db="EMBL/GenBank/DDBJ databases">
        <authorList>
            <person name="Varghese N."/>
            <person name="Submissions S."/>
        </authorList>
    </citation>
    <scope>NUCLEOTIDE SEQUENCE [LARGE SCALE GENOMIC DNA]</scope>
    <source>
        <strain evidence="2">ATCC 700200</strain>
    </source>
</reference>
<keyword evidence="2" id="KW-1185">Reference proteome</keyword>
<accession>A0A1T4WJ13</accession>
<protein>
    <submittedName>
        <fullName evidence="1">RHS repeat-associated core domain-containing protein</fullName>
    </submittedName>
</protein>